<gene>
    <name evidence="2" type="ORF">TVAG_192900</name>
</gene>
<dbReference type="Gene3D" id="3.30.870.10">
    <property type="entry name" value="Endonuclease Chain A"/>
    <property type="match status" value="1"/>
</dbReference>
<feature type="signal peptide" evidence="1">
    <location>
        <begin position="1"/>
        <end position="23"/>
    </location>
</feature>
<reference evidence="2" key="2">
    <citation type="journal article" date="2007" name="Science">
        <title>Draft genome sequence of the sexually transmitted pathogen Trichomonas vaginalis.</title>
        <authorList>
            <person name="Carlton J.M."/>
            <person name="Hirt R.P."/>
            <person name="Silva J.C."/>
            <person name="Delcher A.L."/>
            <person name="Schatz M."/>
            <person name="Zhao Q."/>
            <person name="Wortman J.R."/>
            <person name="Bidwell S.L."/>
            <person name="Alsmark U.C.M."/>
            <person name="Besteiro S."/>
            <person name="Sicheritz-Ponten T."/>
            <person name="Noel C.J."/>
            <person name="Dacks J.B."/>
            <person name="Foster P.G."/>
            <person name="Simillion C."/>
            <person name="Van de Peer Y."/>
            <person name="Miranda-Saavedra D."/>
            <person name="Barton G.J."/>
            <person name="Westrop G.D."/>
            <person name="Mueller S."/>
            <person name="Dessi D."/>
            <person name="Fiori P.L."/>
            <person name="Ren Q."/>
            <person name="Paulsen I."/>
            <person name="Zhang H."/>
            <person name="Bastida-Corcuera F.D."/>
            <person name="Simoes-Barbosa A."/>
            <person name="Brown M.T."/>
            <person name="Hayes R.D."/>
            <person name="Mukherjee M."/>
            <person name="Okumura C.Y."/>
            <person name="Schneider R."/>
            <person name="Smith A.J."/>
            <person name="Vanacova S."/>
            <person name="Villalvazo M."/>
            <person name="Haas B.J."/>
            <person name="Pertea M."/>
            <person name="Feldblyum T.V."/>
            <person name="Utterback T.R."/>
            <person name="Shu C.L."/>
            <person name="Osoegawa K."/>
            <person name="de Jong P.J."/>
            <person name="Hrdy I."/>
            <person name="Horvathova L."/>
            <person name="Zubacova Z."/>
            <person name="Dolezal P."/>
            <person name="Malik S.B."/>
            <person name="Logsdon J.M. Jr."/>
            <person name="Henze K."/>
            <person name="Gupta A."/>
            <person name="Wang C.C."/>
            <person name="Dunne R.L."/>
            <person name="Upcroft J.A."/>
            <person name="Upcroft P."/>
            <person name="White O."/>
            <person name="Salzberg S.L."/>
            <person name="Tang P."/>
            <person name="Chiu C.-H."/>
            <person name="Lee Y.-S."/>
            <person name="Embley T.M."/>
            <person name="Coombs G.H."/>
            <person name="Mottram J.C."/>
            <person name="Tachezy J."/>
            <person name="Fraser-Liggett C.M."/>
            <person name="Johnson P.J."/>
        </authorList>
    </citation>
    <scope>NUCLEOTIDE SEQUENCE [LARGE SCALE GENOMIC DNA]</scope>
    <source>
        <strain evidence="2">G3</strain>
    </source>
</reference>
<dbReference type="VEuPathDB" id="TrichDB:TVAGG3_0341760"/>
<proteinExistence type="predicted"/>
<organism evidence="2 3">
    <name type="scientific">Trichomonas vaginalis (strain ATCC PRA-98 / G3)</name>
    <dbReference type="NCBI Taxonomy" id="412133"/>
    <lineage>
        <taxon>Eukaryota</taxon>
        <taxon>Metamonada</taxon>
        <taxon>Parabasalia</taxon>
        <taxon>Trichomonadida</taxon>
        <taxon>Trichomonadidae</taxon>
        <taxon>Trichomonas</taxon>
    </lineage>
</organism>
<keyword evidence="1" id="KW-0732">Signal</keyword>
<name>A2DH04_TRIV3</name>
<dbReference type="RefSeq" id="XP_001581300.1">
    <property type="nucleotide sequence ID" value="XM_001581250.1"/>
</dbReference>
<evidence type="ECO:0000256" key="1">
    <source>
        <dbReference type="SAM" id="SignalP"/>
    </source>
</evidence>
<keyword evidence="3" id="KW-1185">Reference proteome</keyword>
<accession>A2DH04</accession>
<dbReference type="VEuPathDB" id="TrichDB:TVAG_192900"/>
<reference evidence="2" key="1">
    <citation type="submission" date="2006-10" db="EMBL/GenBank/DDBJ databases">
        <authorList>
            <person name="Amadeo P."/>
            <person name="Zhao Q."/>
            <person name="Wortman J."/>
            <person name="Fraser-Liggett C."/>
            <person name="Carlton J."/>
        </authorList>
    </citation>
    <scope>NUCLEOTIDE SEQUENCE</scope>
    <source>
        <strain evidence="2">G3</strain>
    </source>
</reference>
<feature type="chain" id="PRO_5002643037" description="Phospholipase D-like domain-containing protein" evidence="1">
    <location>
        <begin position="24"/>
        <end position="380"/>
    </location>
</feature>
<dbReference type="SUPFAM" id="SSF56024">
    <property type="entry name" value="Phospholipase D/nuclease"/>
    <property type="match status" value="1"/>
</dbReference>
<dbReference type="KEGG" id="tva:5465851"/>
<dbReference type="EMBL" id="DS113199">
    <property type="protein sequence ID" value="EAY20314.1"/>
    <property type="molecule type" value="Genomic_DNA"/>
</dbReference>
<dbReference type="Proteomes" id="UP000001542">
    <property type="component" value="Unassembled WGS sequence"/>
</dbReference>
<dbReference type="AlphaFoldDB" id="A2DH04"/>
<dbReference type="InParanoid" id="A2DH04"/>
<evidence type="ECO:0008006" key="4">
    <source>
        <dbReference type="Google" id="ProtNLM"/>
    </source>
</evidence>
<sequence>MKIDPCLVICVLALAVLMPIGFTIDHKPYVGKCAASPHLYLGNHSSISNIINAINASNYSIKIVSSARYFHAPLQDSNDLINCLNNKAQNGVKIDIVDNNALNPNSLIKKIDYIQFKNDGYGNNLFMTLIIIDNKRVVFASQMFTLMKSSSASDFVLDFEDCESIAAESIEIFNFVKKVAAESLITLFPHYYSPGYSYPQEHFSIDKKSSYLFSITPEYYVCPNRKFTKDLIHEFFTEKIGNISLFSGELFPTSHNQGNIDDMFLITNLIETAASKQNSSVRIVTQNSKNSSICDATLSLSRVKGVQLRVNTNNYATYFVHDDSVVFMPMSFNAAYENSVILLALRIKNIDIANEVLDHFNYYWENSTHLDNCSRFISSH</sequence>
<evidence type="ECO:0000313" key="3">
    <source>
        <dbReference type="Proteomes" id="UP000001542"/>
    </source>
</evidence>
<dbReference type="SMR" id="A2DH04"/>
<evidence type="ECO:0000313" key="2">
    <source>
        <dbReference type="EMBL" id="EAY20314.1"/>
    </source>
</evidence>
<protein>
    <recommendedName>
        <fullName evidence="4">Phospholipase D-like domain-containing protein</fullName>
    </recommendedName>
</protein>